<organism evidence="8">
    <name type="scientific">Octopus bimaculoides</name>
    <name type="common">California two-spotted octopus</name>
    <dbReference type="NCBI Taxonomy" id="37653"/>
    <lineage>
        <taxon>Eukaryota</taxon>
        <taxon>Metazoa</taxon>
        <taxon>Spiralia</taxon>
        <taxon>Lophotrochozoa</taxon>
        <taxon>Mollusca</taxon>
        <taxon>Cephalopoda</taxon>
        <taxon>Coleoidea</taxon>
        <taxon>Octopodiformes</taxon>
        <taxon>Octopoda</taxon>
        <taxon>Incirrata</taxon>
        <taxon>Octopodidae</taxon>
        <taxon>Octopus</taxon>
    </lineage>
</organism>
<evidence type="ECO:0000256" key="6">
    <source>
        <dbReference type="RuleBase" id="RU000682"/>
    </source>
</evidence>
<dbReference type="InterPro" id="IPR009057">
    <property type="entry name" value="Homeodomain-like_sf"/>
</dbReference>
<dbReference type="Pfam" id="PF00046">
    <property type="entry name" value="Homeodomain"/>
    <property type="match status" value="1"/>
</dbReference>
<proteinExistence type="predicted"/>
<keyword evidence="4 5" id="KW-0539">Nucleus</keyword>
<dbReference type="PRINTS" id="PR00024">
    <property type="entry name" value="HOMEOBOX"/>
</dbReference>
<evidence type="ECO:0000256" key="5">
    <source>
        <dbReference type="PROSITE-ProRule" id="PRU00108"/>
    </source>
</evidence>
<sequence length="214" mass="25250">MKFDRLFVTIHFDTRPKWKEFISTLANSTQSSTDINSLPPSFLELNYHTEKHLRSSNDANLIVENRPESLNNNRCFGRLDCRNETSANSCRDKPRKKRSRAAFSHAQVFELESRFRRQRYLSGPERADLAQILKLTETQVKIWFQNRRYKTKRRQLQQEQALAASAKKGTVKLLVKDGKRLYNPEEMSRPFFYPSVPIPGLSFFYYLPEESMIY</sequence>
<protein>
    <recommendedName>
        <fullName evidence="7">Homeobox domain-containing protein</fullName>
    </recommendedName>
</protein>
<dbReference type="GO" id="GO:0030154">
    <property type="term" value="P:cell differentiation"/>
    <property type="evidence" value="ECO:0007669"/>
    <property type="project" value="TreeGrafter"/>
</dbReference>
<dbReference type="SUPFAM" id="SSF46689">
    <property type="entry name" value="Homeodomain-like"/>
    <property type="match status" value="1"/>
</dbReference>
<keyword evidence="3 5" id="KW-0371">Homeobox</keyword>
<dbReference type="PANTHER" id="PTHR24340">
    <property type="entry name" value="HOMEOBOX PROTEIN NKX"/>
    <property type="match status" value="1"/>
</dbReference>
<keyword evidence="2 5" id="KW-0238">DNA-binding</keyword>
<accession>A0A0L8GWD8</accession>
<dbReference type="InterPro" id="IPR017970">
    <property type="entry name" value="Homeobox_CS"/>
</dbReference>
<dbReference type="InterPro" id="IPR001356">
    <property type="entry name" value="HD"/>
</dbReference>
<dbReference type="PANTHER" id="PTHR24340:SF73">
    <property type="entry name" value="HOMEOBOX PROTEIN BAGPIPE-RELATED"/>
    <property type="match status" value="1"/>
</dbReference>
<feature type="DNA-binding region" description="Homeobox" evidence="5">
    <location>
        <begin position="96"/>
        <end position="155"/>
    </location>
</feature>
<dbReference type="GO" id="GO:0000981">
    <property type="term" value="F:DNA-binding transcription factor activity, RNA polymerase II-specific"/>
    <property type="evidence" value="ECO:0007669"/>
    <property type="project" value="InterPro"/>
</dbReference>
<reference evidence="8" key="1">
    <citation type="submission" date="2015-07" db="EMBL/GenBank/DDBJ databases">
        <title>MeaNS - Measles Nucleotide Surveillance Program.</title>
        <authorList>
            <person name="Tran T."/>
            <person name="Druce J."/>
        </authorList>
    </citation>
    <scope>NUCLEOTIDE SEQUENCE</scope>
    <source>
        <strain evidence="8">UCB-OBI-ISO-001</strain>
        <tissue evidence="8">Gonad</tissue>
    </source>
</reference>
<dbReference type="InterPro" id="IPR020479">
    <property type="entry name" value="HD_metazoa"/>
</dbReference>
<feature type="domain" description="Homeobox" evidence="7">
    <location>
        <begin position="94"/>
        <end position="154"/>
    </location>
</feature>
<evidence type="ECO:0000256" key="2">
    <source>
        <dbReference type="ARBA" id="ARBA00023125"/>
    </source>
</evidence>
<dbReference type="PROSITE" id="PS50071">
    <property type="entry name" value="HOMEOBOX_2"/>
    <property type="match status" value="1"/>
</dbReference>
<dbReference type="GO" id="GO:0005634">
    <property type="term" value="C:nucleus"/>
    <property type="evidence" value="ECO:0007669"/>
    <property type="project" value="UniProtKB-SubCell"/>
</dbReference>
<evidence type="ECO:0000256" key="4">
    <source>
        <dbReference type="ARBA" id="ARBA00023242"/>
    </source>
</evidence>
<evidence type="ECO:0000259" key="7">
    <source>
        <dbReference type="PROSITE" id="PS50071"/>
    </source>
</evidence>
<evidence type="ECO:0000256" key="1">
    <source>
        <dbReference type="ARBA" id="ARBA00004123"/>
    </source>
</evidence>
<dbReference type="OrthoDB" id="6159439at2759"/>
<dbReference type="GO" id="GO:0000978">
    <property type="term" value="F:RNA polymerase II cis-regulatory region sequence-specific DNA binding"/>
    <property type="evidence" value="ECO:0007669"/>
    <property type="project" value="TreeGrafter"/>
</dbReference>
<dbReference type="PROSITE" id="PS00027">
    <property type="entry name" value="HOMEOBOX_1"/>
    <property type="match status" value="1"/>
</dbReference>
<dbReference type="EMBL" id="KQ420150">
    <property type="protein sequence ID" value="KOF81129.1"/>
    <property type="molecule type" value="Genomic_DNA"/>
</dbReference>
<evidence type="ECO:0000313" key="8">
    <source>
        <dbReference type="EMBL" id="KOF81129.1"/>
    </source>
</evidence>
<dbReference type="SMART" id="SM00389">
    <property type="entry name" value="HOX"/>
    <property type="match status" value="1"/>
</dbReference>
<comment type="subcellular location">
    <subcellularLocation>
        <location evidence="1 5 6">Nucleus</location>
    </subcellularLocation>
</comment>
<evidence type="ECO:0000256" key="3">
    <source>
        <dbReference type="ARBA" id="ARBA00023155"/>
    </source>
</evidence>
<gene>
    <name evidence="8" type="ORF">OCBIM_22026957mg</name>
</gene>
<dbReference type="InterPro" id="IPR050394">
    <property type="entry name" value="Homeobox_NK-like"/>
</dbReference>
<dbReference type="AlphaFoldDB" id="A0A0L8GWD8"/>
<dbReference type="CDD" id="cd00086">
    <property type="entry name" value="homeodomain"/>
    <property type="match status" value="1"/>
</dbReference>
<dbReference type="Gene3D" id="1.10.10.60">
    <property type="entry name" value="Homeodomain-like"/>
    <property type="match status" value="1"/>
</dbReference>
<name>A0A0L8GWD8_OCTBM</name>
<dbReference type="STRING" id="37653.A0A0L8GWD8"/>